<dbReference type="EMBL" id="CAJJDO010000194">
    <property type="protein sequence ID" value="CAD8214030.1"/>
    <property type="molecule type" value="Genomic_DNA"/>
</dbReference>
<dbReference type="PANTHER" id="PTHR19920:SF0">
    <property type="entry name" value="CYTOSOLIC IRON-SULFUR PROTEIN ASSEMBLY PROTEIN CIAO1-RELATED"/>
    <property type="match status" value="1"/>
</dbReference>
<dbReference type="PROSITE" id="PS50294">
    <property type="entry name" value="WD_REPEATS_REGION"/>
    <property type="match status" value="1"/>
</dbReference>
<dbReference type="GO" id="GO:0097361">
    <property type="term" value="C:cytosolic [4Fe-4S] assembly targeting complex"/>
    <property type="evidence" value="ECO:0007669"/>
    <property type="project" value="TreeGrafter"/>
</dbReference>
<evidence type="ECO:0000313" key="2">
    <source>
        <dbReference type="EMBL" id="CAD8214030.1"/>
    </source>
</evidence>
<dbReference type="InterPro" id="IPR001680">
    <property type="entry name" value="WD40_rpt"/>
</dbReference>
<name>A0A8S1YJE8_9CILI</name>
<protein>
    <recommendedName>
        <fullName evidence="4">WD40-repeat-containing domain</fullName>
    </recommendedName>
</protein>
<comment type="caution">
    <text evidence="2">The sequence shown here is derived from an EMBL/GenBank/DDBJ whole genome shotgun (WGS) entry which is preliminary data.</text>
</comment>
<dbReference type="Pfam" id="PF00400">
    <property type="entry name" value="WD40"/>
    <property type="match status" value="1"/>
</dbReference>
<proteinExistence type="predicted"/>
<accession>A0A8S1YJE8</accession>
<gene>
    <name evidence="2" type="ORF">PPENT_87.1.T1940010</name>
</gene>
<evidence type="ECO:0000313" key="3">
    <source>
        <dbReference type="Proteomes" id="UP000689195"/>
    </source>
</evidence>
<dbReference type="PROSITE" id="PS50082">
    <property type="entry name" value="WD_REPEATS_2"/>
    <property type="match status" value="1"/>
</dbReference>
<keyword evidence="3" id="KW-1185">Reference proteome</keyword>
<dbReference type="SMART" id="SM00320">
    <property type="entry name" value="WD40"/>
    <property type="match status" value="2"/>
</dbReference>
<feature type="repeat" description="WD" evidence="1">
    <location>
        <begin position="225"/>
        <end position="256"/>
    </location>
</feature>
<dbReference type="Proteomes" id="UP000689195">
    <property type="component" value="Unassembled WGS sequence"/>
</dbReference>
<evidence type="ECO:0000256" key="1">
    <source>
        <dbReference type="PROSITE-ProRule" id="PRU00221"/>
    </source>
</evidence>
<dbReference type="AlphaFoldDB" id="A0A8S1YJE8"/>
<reference evidence="2" key="1">
    <citation type="submission" date="2021-01" db="EMBL/GenBank/DDBJ databases">
        <authorList>
            <consortium name="Genoscope - CEA"/>
            <person name="William W."/>
        </authorList>
    </citation>
    <scope>NUCLEOTIDE SEQUENCE</scope>
</reference>
<keyword evidence="1" id="KW-0853">WD repeat</keyword>
<evidence type="ECO:0008006" key="4">
    <source>
        <dbReference type="Google" id="ProtNLM"/>
    </source>
</evidence>
<sequence>MILSQTESMLKNIWQRLQESIIEIYDAIEIQDESYLKIINNKINPTDLSNKDLEKLVQIVQGTTLNERKASKDSYLQKLQKVMDWWGKEIKAFNEKLKKEMKKKFSSDITGKQQKNEIKSPSQFNLKPFTYQIIQANSIKQQEQWAAFAINKDCSFVAAACNKLINIYEFKQGKLKLNQVLNQHQNEVHNLNFMKQTNQLISEDHGSILVWSYKNNDSWICSQTIEGHRSFIRCIILNNKEDLFISSSQDNTIKFWVKKMNGSVNKQLQVIVMISFNQVQMNNKIKLYLVEMIVSYQQYNNQNLIKIGLQYKKYKLIVMDIDYALSLIIYSHFNLVMAI</sequence>
<dbReference type="GO" id="GO:0016226">
    <property type="term" value="P:iron-sulfur cluster assembly"/>
    <property type="evidence" value="ECO:0007669"/>
    <property type="project" value="TreeGrafter"/>
</dbReference>
<organism evidence="2 3">
    <name type="scientific">Paramecium pentaurelia</name>
    <dbReference type="NCBI Taxonomy" id="43138"/>
    <lineage>
        <taxon>Eukaryota</taxon>
        <taxon>Sar</taxon>
        <taxon>Alveolata</taxon>
        <taxon>Ciliophora</taxon>
        <taxon>Intramacronucleata</taxon>
        <taxon>Oligohymenophorea</taxon>
        <taxon>Peniculida</taxon>
        <taxon>Parameciidae</taxon>
        <taxon>Paramecium</taxon>
    </lineage>
</organism>
<dbReference type="PANTHER" id="PTHR19920">
    <property type="entry name" value="WD40 PROTEIN CIAO1"/>
    <property type="match status" value="1"/>
</dbReference>